<keyword evidence="2" id="KW-0479">Metal-binding</keyword>
<evidence type="ECO:0000256" key="2">
    <source>
        <dbReference type="PIRSR" id="PIRSR619791-2"/>
    </source>
</evidence>
<dbReference type="Gene3D" id="1.10.640.10">
    <property type="entry name" value="Haem peroxidase domain superfamily, animal type"/>
    <property type="match status" value="1"/>
</dbReference>
<dbReference type="InterPro" id="IPR019791">
    <property type="entry name" value="Haem_peroxidase_animal"/>
</dbReference>
<dbReference type="AlphaFoldDB" id="U5ESC3"/>
<organism evidence="4">
    <name type="scientific">Corethrella appendiculata</name>
    <dbReference type="NCBI Taxonomy" id="1370023"/>
    <lineage>
        <taxon>Eukaryota</taxon>
        <taxon>Metazoa</taxon>
        <taxon>Ecdysozoa</taxon>
        <taxon>Arthropoda</taxon>
        <taxon>Hexapoda</taxon>
        <taxon>Insecta</taxon>
        <taxon>Pterygota</taxon>
        <taxon>Neoptera</taxon>
        <taxon>Endopterygota</taxon>
        <taxon>Diptera</taxon>
        <taxon>Nematocera</taxon>
        <taxon>Culicoidea</taxon>
        <taxon>Chaoboridae</taxon>
        <taxon>Corethrella</taxon>
    </lineage>
</organism>
<feature type="chain" id="PRO_5004659806" evidence="3">
    <location>
        <begin position="23"/>
        <end position="675"/>
    </location>
</feature>
<dbReference type="Pfam" id="PF03098">
    <property type="entry name" value="An_peroxidase"/>
    <property type="match status" value="2"/>
</dbReference>
<dbReference type="InterPro" id="IPR010255">
    <property type="entry name" value="Haem_peroxidase_sf"/>
</dbReference>
<dbReference type="EMBL" id="GANO01003309">
    <property type="protein sequence ID" value="JAB56562.1"/>
    <property type="molecule type" value="mRNA"/>
</dbReference>
<keyword evidence="1 4" id="KW-0560">Oxidoreductase</keyword>
<sequence>MKFYQIIVCLILFSVKFQRINCGKDLRCIDPKDIEMYLKYAEDMSFNQNERKNTILKFLQVKPDDTCDVGHRILFRGNSTNELEKINIDSYNMLTLLEILESQYDQDQIQNLIEGKCPDPDLSSICTKRSLLSQPSCYDVNPNYYTYDGTCNNLKNPSWGSKISRYERFLPRCYSNLVYRERSAQSGKALPDCRKIVDTLHNVTINIQPGDDEFFVNMVAFMYFETVAVDISITETTCKPACKSCTCGGAEVLSDDLLAYPSKPIKIPTDDSEYADSGVKCLTYNTLQTLHDNECRLRDVSLSNQATTYMDLSILYSFGFNENGELSESGYCSSVLPDHFSKTSIAISQSMATHSVFVNLHNYCVRESKKCDRGLSNREIAEHCRQFTIAIYQKCNYELLLPILFNFVSLQCNLYEDYDPNLPSATYAEFATGVSRKLHRYIPNEFKLMKENGDIYYVLLSDLFGNTKINCLDSIRGMIEQQIPIQNLGEQITSKFMSTNGKHGHSLPTVDCKRSRETGLCSYCDYLEVLTDYSCNSFEDLSAVMNKEVIEALKKAYESPRDIDLTVGVVMESIYNFIVSVKFLCAQFQRTQKTDRLFYTRLPENVRKNIDQFSCNRAYAMRMNSSTMSENVFLTLAKQVPINKIDKEIFCNALPSSSSYGRKKNLATEKGDKMT</sequence>
<dbReference type="PROSITE" id="PS50292">
    <property type="entry name" value="PEROXIDASE_3"/>
    <property type="match status" value="1"/>
</dbReference>
<reference evidence="4" key="1">
    <citation type="journal article" date="2014" name="Insect Biochem. Mol. Biol.">
        <title>An insight into the sialome of the frog biting fly, Corethrella appendiculata.</title>
        <authorList>
            <person name="Ribeiro J.M.C."/>
            <person name="Chagas A.C."/>
            <person name="Pham V.M."/>
            <person name="Lounibos L.P."/>
            <person name="Calvo E."/>
        </authorList>
    </citation>
    <scope>NUCLEOTIDE SEQUENCE</scope>
    <source>
        <tissue evidence="4">Salivary glands</tissue>
    </source>
</reference>
<evidence type="ECO:0000256" key="3">
    <source>
        <dbReference type="SAM" id="SignalP"/>
    </source>
</evidence>
<keyword evidence="3" id="KW-0732">Signal</keyword>
<evidence type="ECO:0000256" key="1">
    <source>
        <dbReference type="ARBA" id="ARBA00022559"/>
    </source>
</evidence>
<dbReference type="PANTHER" id="PTHR11475">
    <property type="entry name" value="OXIDASE/PEROXIDASE"/>
    <property type="match status" value="1"/>
</dbReference>
<dbReference type="SUPFAM" id="SSF48113">
    <property type="entry name" value="Heme-dependent peroxidases"/>
    <property type="match status" value="1"/>
</dbReference>
<keyword evidence="2" id="KW-0408">Iron</keyword>
<name>U5ESC3_9DIPT</name>
<dbReference type="PANTHER" id="PTHR11475:SF134">
    <property type="entry name" value="LD42267P"/>
    <property type="match status" value="1"/>
</dbReference>
<dbReference type="GO" id="GO:0004601">
    <property type="term" value="F:peroxidase activity"/>
    <property type="evidence" value="ECO:0007669"/>
    <property type="project" value="UniProtKB-KW"/>
</dbReference>
<dbReference type="GO" id="GO:0020037">
    <property type="term" value="F:heme binding"/>
    <property type="evidence" value="ECO:0007669"/>
    <property type="project" value="InterPro"/>
</dbReference>
<accession>U5ESC3</accession>
<feature type="binding site" description="axial binding residue" evidence="2">
    <location>
        <position position="439"/>
    </location>
    <ligand>
        <name>heme b</name>
        <dbReference type="ChEBI" id="CHEBI:60344"/>
    </ligand>
    <ligandPart>
        <name>Fe</name>
        <dbReference type="ChEBI" id="CHEBI:18248"/>
    </ligandPart>
</feature>
<dbReference type="GO" id="GO:0046872">
    <property type="term" value="F:metal ion binding"/>
    <property type="evidence" value="ECO:0007669"/>
    <property type="project" value="UniProtKB-KW"/>
</dbReference>
<protein>
    <submittedName>
        <fullName evidence="4">Putative animal heme peroxidase</fullName>
    </submittedName>
</protein>
<dbReference type="InterPro" id="IPR037120">
    <property type="entry name" value="Haem_peroxidase_sf_animal"/>
</dbReference>
<evidence type="ECO:0000313" key="4">
    <source>
        <dbReference type="EMBL" id="JAB56562.1"/>
    </source>
</evidence>
<dbReference type="GO" id="GO:0006979">
    <property type="term" value="P:response to oxidative stress"/>
    <property type="evidence" value="ECO:0007669"/>
    <property type="project" value="InterPro"/>
</dbReference>
<proteinExistence type="evidence at transcript level"/>
<keyword evidence="2" id="KW-0349">Heme</keyword>
<keyword evidence="1 4" id="KW-0575">Peroxidase</keyword>
<feature type="signal peptide" evidence="3">
    <location>
        <begin position="1"/>
        <end position="22"/>
    </location>
</feature>